<dbReference type="Pfam" id="PF14223">
    <property type="entry name" value="Retrotran_gag_2"/>
    <property type="match status" value="1"/>
</dbReference>
<reference evidence="4" key="1">
    <citation type="journal article" date="2022" name="Int. J. Mol. Sci.">
        <title>Draft Genome of Tanacetum Coccineum: Genomic Comparison of Closely Related Tanacetum-Family Plants.</title>
        <authorList>
            <person name="Yamashiro T."/>
            <person name="Shiraishi A."/>
            <person name="Nakayama K."/>
            <person name="Satake H."/>
        </authorList>
    </citation>
    <scope>NUCLEOTIDE SEQUENCE</scope>
</reference>
<sequence length="652" mass="73709">MLKVSPRKGVIRFGKRGKLNPRYIGPFKILERIGPVAYKLELPEELRNVHNTFHVSNLKKCLSDESLVIPMKELRLDDKLNFVEEPVEIMDREVKQLRQSRIPIVKVRWNSKRGPEFTWEREDEIRAKYPHLFFNITSNQGNKIDLLVQQYEQFTILEEESIDSGFARFNTIITSLKALDECFSIKNYVRKFFRALHPKWRARVKAIEESKDLSSLALDELIDNLKVHEVIMENDSEIYKGKKDRVKFIALKAKKESSDDETSTSKSDDEEYVMAIRNFKKFFRRNGEYPKPPRNNEQKAFVGGSWSDSKNGIEDKTHEETCLVAQSSNEVTLDSSYFSDNASSLDDDNMQIEYNNLCLEVGSIRRIQGLDTAYWGFLGVGTTLDIFQNIQILYLEYGVLGFTPLWSLVDPTGPVGGNPSGVAAETAKSREDRSLHISPHDSANRSVHNYADAHGDKETDNLWLGSFVGQSERALTNVNTEVLQSSQANQSAHNSPTAERTISLRSPLQVSSGEHGWLKRLELKLKQFAEVESLLIKEGEQLERGRERVTAERGLLLNPQFGTRPTGLPGVGPSMVNNPGPSRQQVTGSSTQQPFISGFPTNQPMHPHPQMSQRSMFELGPRLPLSAINPSSSSGAHPMLRPVSGSRTGFEQ</sequence>
<keyword evidence="5" id="KW-1185">Reference proteome</keyword>
<accession>A0ABQ4XAE1</accession>
<dbReference type="EMBL" id="BQNB010009346">
    <property type="protein sequence ID" value="GJS62239.1"/>
    <property type="molecule type" value="Genomic_DNA"/>
</dbReference>
<feature type="region of interest" description="Disordered" evidence="1">
    <location>
        <begin position="484"/>
        <end position="509"/>
    </location>
</feature>
<feature type="domain" description="Tf2-1-like SH3-like" evidence="3">
    <location>
        <begin position="1"/>
        <end position="61"/>
    </location>
</feature>
<gene>
    <name evidence="4" type="ORF">Tco_0657023</name>
</gene>
<name>A0ABQ4XAE1_9ASTR</name>
<dbReference type="InterPro" id="IPR032451">
    <property type="entry name" value="SMARCC_C"/>
</dbReference>
<dbReference type="InterPro" id="IPR056924">
    <property type="entry name" value="SH3_Tf2-1"/>
</dbReference>
<evidence type="ECO:0000256" key="1">
    <source>
        <dbReference type="SAM" id="MobiDB-lite"/>
    </source>
</evidence>
<protein>
    <submittedName>
        <fullName evidence="4">Zf-CCHC domain-containing protein</fullName>
    </submittedName>
</protein>
<evidence type="ECO:0000259" key="3">
    <source>
        <dbReference type="Pfam" id="PF24626"/>
    </source>
</evidence>
<evidence type="ECO:0000259" key="2">
    <source>
        <dbReference type="Pfam" id="PF16495"/>
    </source>
</evidence>
<feature type="compositionally biased region" description="Polar residues" evidence="1">
    <location>
        <begin position="496"/>
        <end position="509"/>
    </location>
</feature>
<feature type="domain" description="SMARCC C-terminal" evidence="2">
    <location>
        <begin position="518"/>
        <end position="553"/>
    </location>
</feature>
<dbReference type="Proteomes" id="UP001151760">
    <property type="component" value="Unassembled WGS sequence"/>
</dbReference>
<organism evidence="4 5">
    <name type="scientific">Tanacetum coccineum</name>
    <dbReference type="NCBI Taxonomy" id="301880"/>
    <lineage>
        <taxon>Eukaryota</taxon>
        <taxon>Viridiplantae</taxon>
        <taxon>Streptophyta</taxon>
        <taxon>Embryophyta</taxon>
        <taxon>Tracheophyta</taxon>
        <taxon>Spermatophyta</taxon>
        <taxon>Magnoliopsida</taxon>
        <taxon>eudicotyledons</taxon>
        <taxon>Gunneridae</taxon>
        <taxon>Pentapetalae</taxon>
        <taxon>asterids</taxon>
        <taxon>campanulids</taxon>
        <taxon>Asterales</taxon>
        <taxon>Asteraceae</taxon>
        <taxon>Asteroideae</taxon>
        <taxon>Anthemideae</taxon>
        <taxon>Anthemidinae</taxon>
        <taxon>Tanacetum</taxon>
    </lineage>
</organism>
<feature type="compositionally biased region" description="Low complexity" evidence="1">
    <location>
        <begin position="484"/>
        <end position="495"/>
    </location>
</feature>
<dbReference type="PANTHER" id="PTHR46148">
    <property type="entry name" value="CHROMO DOMAIN-CONTAINING PROTEIN"/>
    <property type="match status" value="1"/>
</dbReference>
<dbReference type="Pfam" id="PF24626">
    <property type="entry name" value="SH3_Tf2-1"/>
    <property type="match status" value="1"/>
</dbReference>
<dbReference type="Pfam" id="PF16495">
    <property type="entry name" value="SWIRM-assoc_1"/>
    <property type="match status" value="1"/>
</dbReference>
<evidence type="ECO:0000313" key="5">
    <source>
        <dbReference type="Proteomes" id="UP001151760"/>
    </source>
</evidence>
<dbReference type="PANTHER" id="PTHR46148:SF59">
    <property type="entry name" value="NUCLEOTIDYLTRANSFERASE, RIBONUCLEASE H"/>
    <property type="match status" value="1"/>
</dbReference>
<evidence type="ECO:0000313" key="4">
    <source>
        <dbReference type="EMBL" id="GJS62239.1"/>
    </source>
</evidence>
<comment type="caution">
    <text evidence="4">The sequence shown here is derived from an EMBL/GenBank/DDBJ whole genome shotgun (WGS) entry which is preliminary data.</text>
</comment>
<feature type="region of interest" description="Disordered" evidence="1">
    <location>
        <begin position="625"/>
        <end position="652"/>
    </location>
</feature>
<proteinExistence type="predicted"/>
<reference evidence="4" key="2">
    <citation type="submission" date="2022-01" db="EMBL/GenBank/DDBJ databases">
        <authorList>
            <person name="Yamashiro T."/>
            <person name="Shiraishi A."/>
            <person name="Satake H."/>
            <person name="Nakayama K."/>
        </authorList>
    </citation>
    <scope>NUCLEOTIDE SEQUENCE</scope>
</reference>